<dbReference type="GO" id="GO:0071111">
    <property type="term" value="F:cyclic-guanylate-specific phosphodiesterase activity"/>
    <property type="evidence" value="ECO:0007669"/>
    <property type="project" value="InterPro"/>
</dbReference>
<dbReference type="PANTHER" id="PTHR33121">
    <property type="entry name" value="CYCLIC DI-GMP PHOSPHODIESTERASE PDEF"/>
    <property type="match status" value="1"/>
</dbReference>
<dbReference type="InterPro" id="IPR001633">
    <property type="entry name" value="EAL_dom"/>
</dbReference>
<dbReference type="PROSITE" id="PS50883">
    <property type="entry name" value="EAL"/>
    <property type="match status" value="1"/>
</dbReference>
<comment type="caution">
    <text evidence="2">The sequence shown here is derived from an EMBL/GenBank/DDBJ whole genome shotgun (WGS) entry which is preliminary data.</text>
</comment>
<sequence length="435" mass="47612">MLKGMGYLADGALRCATMTNLAQRQPLGHPERIDSSGMKSWSAVNLPSLPGTTFNVNARGNDAIFIAPGVVLDILPETSSVSFSHISFPSQSVVRSHGYYDPAWTRRFQQGDTHFVDKNRLVVAVRTEKESDVIFASMPVTWWQTLSDGPARSAIPLSVLIGALLALLSWIAIGRYFSLSNQIKIALKNDEFYLLYQPVMDLRTLRCVGAEALIRWKRRDGRPVGPSEFIPVAEASNLIVNITQKVIELVARDASLLIKNHPDLHIAINVSAADLNSAETPAKLNDMLAAMNALPENIVIEATERGFMNPEQATDVLLNVRAQGFKVAIDDFGTGNSSLSYLATYKLDFLKIDRMFVDSIATTAPTRQVTMHIIEMAHSLNLQMIAEGVETVEQRDILRAAGVQFAQGWVFGKPMPIQALAAFVAANPGVSPQPA</sequence>
<dbReference type="Proteomes" id="UP000183529">
    <property type="component" value="Unassembled WGS sequence"/>
</dbReference>
<dbReference type="InterPro" id="IPR035919">
    <property type="entry name" value="EAL_sf"/>
</dbReference>
<name>A0AAQ1GIK2_9BURK</name>
<dbReference type="PANTHER" id="PTHR33121:SF79">
    <property type="entry name" value="CYCLIC DI-GMP PHOSPHODIESTERASE PDED-RELATED"/>
    <property type="match status" value="1"/>
</dbReference>
<dbReference type="InterPro" id="IPR050706">
    <property type="entry name" value="Cyclic-di-GMP_PDE-like"/>
</dbReference>
<gene>
    <name evidence="2" type="ORF">SAMN05216550_112126</name>
</gene>
<reference evidence="2 3" key="1">
    <citation type="submission" date="2016-10" db="EMBL/GenBank/DDBJ databases">
        <authorList>
            <person name="Varghese N."/>
            <person name="Submissions S."/>
        </authorList>
    </citation>
    <scope>NUCLEOTIDE SEQUENCE [LARGE SCALE GENOMIC DNA]</scope>
    <source>
        <strain evidence="2 3">LMG 22274</strain>
    </source>
</reference>
<organism evidence="2 3">
    <name type="scientific">Paraburkholderia tropica</name>
    <dbReference type="NCBI Taxonomy" id="92647"/>
    <lineage>
        <taxon>Bacteria</taxon>
        <taxon>Pseudomonadati</taxon>
        <taxon>Pseudomonadota</taxon>
        <taxon>Betaproteobacteria</taxon>
        <taxon>Burkholderiales</taxon>
        <taxon>Burkholderiaceae</taxon>
        <taxon>Paraburkholderia</taxon>
    </lineage>
</organism>
<dbReference type="CDD" id="cd01948">
    <property type="entry name" value="EAL"/>
    <property type="match status" value="1"/>
</dbReference>
<dbReference type="Gene3D" id="3.20.20.450">
    <property type="entry name" value="EAL domain"/>
    <property type="match status" value="1"/>
</dbReference>
<dbReference type="Pfam" id="PF00563">
    <property type="entry name" value="EAL"/>
    <property type="match status" value="1"/>
</dbReference>
<dbReference type="AlphaFoldDB" id="A0AAQ1GIK2"/>
<feature type="domain" description="EAL" evidence="1">
    <location>
        <begin position="176"/>
        <end position="428"/>
    </location>
</feature>
<evidence type="ECO:0000259" key="1">
    <source>
        <dbReference type="PROSITE" id="PS50883"/>
    </source>
</evidence>
<accession>A0AAQ1GIK2</accession>
<protein>
    <submittedName>
        <fullName evidence="2">Sensor c-di-GMP phosphodiesterase, contains CSS-motif sensor and EAL domain</fullName>
    </submittedName>
</protein>
<evidence type="ECO:0000313" key="3">
    <source>
        <dbReference type="Proteomes" id="UP000183529"/>
    </source>
</evidence>
<evidence type="ECO:0000313" key="2">
    <source>
        <dbReference type="EMBL" id="SEJ99029.1"/>
    </source>
</evidence>
<dbReference type="SUPFAM" id="SSF141868">
    <property type="entry name" value="EAL domain-like"/>
    <property type="match status" value="1"/>
</dbReference>
<proteinExistence type="predicted"/>
<dbReference type="EMBL" id="FNZM01000012">
    <property type="protein sequence ID" value="SEJ99029.1"/>
    <property type="molecule type" value="Genomic_DNA"/>
</dbReference>
<dbReference type="SMART" id="SM00052">
    <property type="entry name" value="EAL"/>
    <property type="match status" value="1"/>
</dbReference>